<dbReference type="Proteomes" id="UP000663088">
    <property type="component" value="Chromosome"/>
</dbReference>
<evidence type="ECO:0000313" key="1">
    <source>
        <dbReference type="EMBL" id="QSR87712.1"/>
    </source>
</evidence>
<proteinExistence type="predicted"/>
<evidence type="ECO:0000313" key="2">
    <source>
        <dbReference type="Proteomes" id="UP000663088"/>
    </source>
</evidence>
<dbReference type="EMBL" id="CP065956">
    <property type="protein sequence ID" value="QSR87712.1"/>
    <property type="molecule type" value="Genomic_DNA"/>
</dbReference>
<name>A0ABX7PXK0_9BACT</name>
<keyword evidence="2" id="KW-1185">Reference proteome</keyword>
<reference evidence="1 2" key="1">
    <citation type="submission" date="2020-12" db="EMBL/GenBank/DDBJ databases">
        <authorList>
            <person name="Awala S.I."/>
            <person name="Gwak J.-H."/>
            <person name="Kim S.-J."/>
            <person name="Rhee S.-K."/>
        </authorList>
    </citation>
    <scope>NUCLEOTIDE SEQUENCE [LARGE SCALE GENOMIC DNA]</scope>
    <source>
        <strain evidence="1 2">IT5</strain>
    </source>
</reference>
<gene>
    <name evidence="1" type="ORF">EM20IM_01860</name>
</gene>
<accession>A0ABX7PXK0</accession>
<sequence length="363" mass="41211">MMSRRNKSFLVKSGLLLFLLGCSPLWSLFGQNEQEEVLPFGPSNTISIDTISLFLGGLPVEKKQSELLFDYEKTQSWQLYAATLEKQWQKRDMWSWKPIRDFSREKLSRLINPALPVFYPFSGPDLMFPLSLFPLATVYVLASREMPGRCPSLESVKTFEKTFPLILSSLHSYFKAGYFVTKELRQDLSLLGGNIPLFLIMIVRSGGKIVDCRTTASTTIIRFYSHGELKTLYYFQSDLSNGGIEDSLMRFLSSLGSFNTVIKSASYLLHGEGFSSLRGFLLSHSQAIVQDDSGIPYRYLVGAGRKVYLFGVYTPPLNIFREFYQKDLEEAFASQDHEPLPFGFGYKWNPKEAGLIVAFKPEG</sequence>
<protein>
    <recommendedName>
        <fullName evidence="3">Lipoprotein</fullName>
    </recommendedName>
</protein>
<organism evidence="1 2">
    <name type="scientific">Candidatus Methylacidiphilum infernorum</name>
    <dbReference type="NCBI Taxonomy" id="511746"/>
    <lineage>
        <taxon>Bacteria</taxon>
        <taxon>Pseudomonadati</taxon>
        <taxon>Verrucomicrobiota</taxon>
        <taxon>Methylacidiphilae</taxon>
        <taxon>Methylacidiphilales</taxon>
        <taxon>Methylacidiphilaceae</taxon>
        <taxon>Methylacidiphilum (ex Ratnadevi et al. 2023)</taxon>
    </lineage>
</organism>
<evidence type="ECO:0008006" key="3">
    <source>
        <dbReference type="Google" id="ProtNLM"/>
    </source>
</evidence>